<feature type="transmembrane region" description="Helical" evidence="6">
    <location>
        <begin position="37"/>
        <end position="54"/>
    </location>
</feature>
<dbReference type="InterPro" id="IPR001851">
    <property type="entry name" value="ABC_transp_permease"/>
</dbReference>
<feature type="transmembrane region" description="Helical" evidence="6">
    <location>
        <begin position="159"/>
        <end position="178"/>
    </location>
</feature>
<keyword evidence="2" id="KW-1003">Cell membrane</keyword>
<dbReference type="Proteomes" id="UP000037178">
    <property type="component" value="Unassembled WGS sequence"/>
</dbReference>
<comment type="subcellular location">
    <subcellularLocation>
        <location evidence="1">Cell membrane</location>
        <topology evidence="1">Multi-pass membrane protein</topology>
    </subcellularLocation>
</comment>
<feature type="transmembrane region" description="Helical" evidence="6">
    <location>
        <begin position="91"/>
        <end position="110"/>
    </location>
</feature>
<sequence length="318" mass="34270">MNLRWYHFAAWGALIAAMLLMPRLVDLGLMGRGTLRTMIQACYLAMFAISWDVLSGRTGYISFGHPFLIGIGAYGTAILSKKFGVPVELSIPLAVLITMIGGLVVLLPALRIKGSYFALVTLAFMELMYQLVQVIRPDLTGGTRGLSGIKTLTRGAENGYMLAVSLMLAVALGCWLLMRTRFGTALWALGQNEEAVSGSGLSTIRLKAMAFLVSAFVAGLAGAFLVHYNGSLAPRAMFDINSVFTIIVAALIGGAGTILGPVLGAFFLTFLLEWLRPFLPGAERFLVYGAVALVLYMYQPKGIYAIIEGGLKRLWGRA</sequence>
<dbReference type="PATRIC" id="fig|1675527.3.peg.4493"/>
<gene>
    <name evidence="7" type="ORF">AIOL_004293</name>
</gene>
<dbReference type="CDD" id="cd06581">
    <property type="entry name" value="TM_PBP1_LivM_like"/>
    <property type="match status" value="1"/>
</dbReference>
<organism evidence="7 8">
    <name type="scientific">Candidatus Rhodobacter oscarellae</name>
    <dbReference type="NCBI Taxonomy" id="1675527"/>
    <lineage>
        <taxon>Bacteria</taxon>
        <taxon>Pseudomonadati</taxon>
        <taxon>Pseudomonadota</taxon>
        <taxon>Alphaproteobacteria</taxon>
        <taxon>Rhodobacterales</taxon>
        <taxon>Rhodobacter group</taxon>
        <taxon>Rhodobacter</taxon>
    </lineage>
</organism>
<feature type="transmembrane region" description="Helical" evidence="6">
    <location>
        <begin position="116"/>
        <end position="135"/>
    </location>
</feature>
<feature type="transmembrane region" description="Helical" evidence="6">
    <location>
        <begin position="208"/>
        <end position="228"/>
    </location>
</feature>
<proteinExistence type="predicted"/>
<dbReference type="OrthoDB" id="9814461at2"/>
<feature type="transmembrane region" description="Helical" evidence="6">
    <location>
        <begin position="60"/>
        <end position="79"/>
    </location>
</feature>
<dbReference type="GO" id="GO:0015658">
    <property type="term" value="F:branched-chain amino acid transmembrane transporter activity"/>
    <property type="evidence" value="ECO:0007669"/>
    <property type="project" value="InterPro"/>
</dbReference>
<dbReference type="STRING" id="1675527.AIOL_004293"/>
<dbReference type="Pfam" id="PF02653">
    <property type="entry name" value="BPD_transp_2"/>
    <property type="match status" value="1"/>
</dbReference>
<evidence type="ECO:0000256" key="5">
    <source>
        <dbReference type="ARBA" id="ARBA00023136"/>
    </source>
</evidence>
<reference evidence="7 8" key="1">
    <citation type="submission" date="2015-06" db="EMBL/GenBank/DDBJ databases">
        <title>Draft genome sequence of an Alphaproteobacteria species associated to the Mediterranean sponge Oscarella lobularis.</title>
        <authorList>
            <person name="Jourda C."/>
            <person name="Santini S."/>
            <person name="Claverie J.-M."/>
        </authorList>
    </citation>
    <scope>NUCLEOTIDE SEQUENCE [LARGE SCALE GENOMIC DNA]</scope>
    <source>
        <strain evidence="7">IGS</strain>
    </source>
</reference>
<feature type="transmembrane region" description="Helical" evidence="6">
    <location>
        <begin position="240"/>
        <end position="272"/>
    </location>
</feature>
<evidence type="ECO:0000256" key="1">
    <source>
        <dbReference type="ARBA" id="ARBA00004651"/>
    </source>
</evidence>
<dbReference type="EMBL" id="LFTY01000002">
    <property type="protein sequence ID" value="KMW59311.1"/>
    <property type="molecule type" value="Genomic_DNA"/>
</dbReference>
<feature type="transmembrane region" description="Helical" evidence="6">
    <location>
        <begin position="278"/>
        <end position="298"/>
    </location>
</feature>
<name>A0A0J9E9K6_9RHOB</name>
<evidence type="ECO:0000256" key="2">
    <source>
        <dbReference type="ARBA" id="ARBA00022475"/>
    </source>
</evidence>
<evidence type="ECO:0000313" key="8">
    <source>
        <dbReference type="Proteomes" id="UP000037178"/>
    </source>
</evidence>
<keyword evidence="8" id="KW-1185">Reference proteome</keyword>
<dbReference type="PANTHER" id="PTHR30482">
    <property type="entry name" value="HIGH-AFFINITY BRANCHED-CHAIN AMINO ACID TRANSPORT SYSTEM PERMEASE"/>
    <property type="match status" value="1"/>
</dbReference>
<dbReference type="PANTHER" id="PTHR30482:SF20">
    <property type="entry name" value="HIGH-AFFINITY BRANCHED-CHAIN AMINO ACID TRANSPORT SYSTEM PERMEASE PROTEIN LIVM"/>
    <property type="match status" value="1"/>
</dbReference>
<evidence type="ECO:0000313" key="7">
    <source>
        <dbReference type="EMBL" id="KMW59311.1"/>
    </source>
</evidence>
<dbReference type="GO" id="GO:0005886">
    <property type="term" value="C:plasma membrane"/>
    <property type="evidence" value="ECO:0007669"/>
    <property type="project" value="UniProtKB-SubCell"/>
</dbReference>
<keyword evidence="5 6" id="KW-0472">Membrane</keyword>
<dbReference type="InterPro" id="IPR043428">
    <property type="entry name" value="LivM-like"/>
</dbReference>
<dbReference type="RefSeq" id="WP_049644805.1">
    <property type="nucleotide sequence ID" value="NZ_LFTY01000002.1"/>
</dbReference>
<evidence type="ECO:0000256" key="4">
    <source>
        <dbReference type="ARBA" id="ARBA00022989"/>
    </source>
</evidence>
<keyword evidence="4 6" id="KW-1133">Transmembrane helix</keyword>
<accession>A0A0J9E9K6</accession>
<dbReference type="AlphaFoldDB" id="A0A0J9E9K6"/>
<protein>
    <submittedName>
        <fullName evidence="7">Branched-chain amino acid transport system permease protein LivM</fullName>
    </submittedName>
</protein>
<evidence type="ECO:0000256" key="3">
    <source>
        <dbReference type="ARBA" id="ARBA00022692"/>
    </source>
</evidence>
<evidence type="ECO:0000256" key="6">
    <source>
        <dbReference type="SAM" id="Phobius"/>
    </source>
</evidence>
<comment type="caution">
    <text evidence="7">The sequence shown here is derived from an EMBL/GenBank/DDBJ whole genome shotgun (WGS) entry which is preliminary data.</text>
</comment>
<keyword evidence="3 6" id="KW-0812">Transmembrane</keyword>
<feature type="transmembrane region" description="Helical" evidence="6">
    <location>
        <begin position="6"/>
        <end position="25"/>
    </location>
</feature>